<dbReference type="EMBL" id="UINC01169020">
    <property type="protein sequence ID" value="SVD72353.1"/>
    <property type="molecule type" value="Genomic_DNA"/>
</dbReference>
<evidence type="ECO:0008006" key="2">
    <source>
        <dbReference type="Google" id="ProtNLM"/>
    </source>
</evidence>
<reference evidence="1" key="1">
    <citation type="submission" date="2018-05" db="EMBL/GenBank/DDBJ databases">
        <authorList>
            <person name="Lanie J.A."/>
            <person name="Ng W.-L."/>
            <person name="Kazmierczak K.M."/>
            <person name="Andrzejewski T.M."/>
            <person name="Davidsen T.M."/>
            <person name="Wayne K.J."/>
            <person name="Tettelin H."/>
            <person name="Glass J.I."/>
            <person name="Rusch D."/>
            <person name="Podicherti R."/>
            <person name="Tsui H.-C.T."/>
            <person name="Winkler M.E."/>
        </authorList>
    </citation>
    <scope>NUCLEOTIDE SEQUENCE</scope>
</reference>
<dbReference type="AlphaFoldDB" id="A0A382XN09"/>
<sequence>MMKRILGIIIPLMICATLVAQDTPNIYGVNYFKPKADQREEYLAGLKDHTKKYHSKGIMKVRTYQVVSGDKSGWYVRVSGPLSWADVDKFQADTRSKAHSSHAAKFVRPYIEERIGTMYWSPLEDLGYNRDTSGKPSKMVRVNFTHVNTGMNGEYQELRKQIKEAHEKTSSNASFGVGHLVHGGDRHIFASFSPLDSWVDMASTGPNLSSRINKVFGEGAWDRFLNKAQKINYKRHDEMRVYMKDYSTR</sequence>
<proteinExistence type="predicted"/>
<organism evidence="1">
    <name type="scientific">marine metagenome</name>
    <dbReference type="NCBI Taxonomy" id="408172"/>
    <lineage>
        <taxon>unclassified sequences</taxon>
        <taxon>metagenomes</taxon>
        <taxon>ecological metagenomes</taxon>
    </lineage>
</organism>
<evidence type="ECO:0000313" key="1">
    <source>
        <dbReference type="EMBL" id="SVD72353.1"/>
    </source>
</evidence>
<name>A0A382XN09_9ZZZZ</name>
<accession>A0A382XN09</accession>
<gene>
    <name evidence="1" type="ORF">METZ01_LOCUS425207</name>
</gene>
<protein>
    <recommendedName>
        <fullName evidence="2">NIPSNAP domain-containing protein</fullName>
    </recommendedName>
</protein>